<keyword evidence="19" id="KW-1185">Reference proteome</keyword>
<dbReference type="Pfam" id="PF04055">
    <property type="entry name" value="Radical_SAM"/>
    <property type="match status" value="1"/>
</dbReference>
<evidence type="ECO:0000256" key="4">
    <source>
        <dbReference type="ARBA" id="ARBA00022485"/>
    </source>
</evidence>
<dbReference type="InterPro" id="IPR007197">
    <property type="entry name" value="rSAM"/>
</dbReference>
<evidence type="ECO:0000256" key="3">
    <source>
        <dbReference type="ARBA" id="ARBA00012236"/>
    </source>
</evidence>
<organism evidence="18 19">
    <name type="scientific">Streptomyces nitrosporeus</name>
    <dbReference type="NCBI Taxonomy" id="28894"/>
    <lineage>
        <taxon>Bacteria</taxon>
        <taxon>Bacillati</taxon>
        <taxon>Actinomycetota</taxon>
        <taxon>Actinomycetes</taxon>
        <taxon>Kitasatosporales</taxon>
        <taxon>Streptomycetaceae</taxon>
        <taxon>Streptomyces</taxon>
    </lineage>
</organism>
<dbReference type="Proteomes" id="UP000326178">
    <property type="component" value="Chromosome"/>
</dbReference>
<evidence type="ECO:0000256" key="1">
    <source>
        <dbReference type="ARBA" id="ARBA00004942"/>
    </source>
</evidence>
<feature type="domain" description="Radical SAM core" evidence="17">
    <location>
        <begin position="47"/>
        <end position="268"/>
    </location>
</feature>
<dbReference type="EC" id="2.8.1.6" evidence="3 15"/>
<feature type="binding site" evidence="15">
    <location>
        <position position="272"/>
    </location>
    <ligand>
        <name>[2Fe-2S] cluster</name>
        <dbReference type="ChEBI" id="CHEBI:190135"/>
    </ligand>
</feature>
<evidence type="ECO:0000256" key="7">
    <source>
        <dbReference type="ARBA" id="ARBA00022714"/>
    </source>
</evidence>
<dbReference type="GO" id="GO:0005506">
    <property type="term" value="F:iron ion binding"/>
    <property type="evidence" value="ECO:0007669"/>
    <property type="project" value="UniProtKB-UniRule"/>
</dbReference>
<dbReference type="InterPro" id="IPR010722">
    <property type="entry name" value="BATS_dom"/>
</dbReference>
<comment type="cofactor">
    <cofactor evidence="15">
        <name>[4Fe-4S] cluster</name>
        <dbReference type="ChEBI" id="CHEBI:49883"/>
    </cofactor>
    <text evidence="15">Binds 1 [4Fe-4S] cluster. The cluster is coordinated with 3 cysteines and an exchangeable S-adenosyl-L-methionine.</text>
</comment>
<dbReference type="OrthoDB" id="9786826at2"/>
<dbReference type="NCBIfam" id="TIGR00433">
    <property type="entry name" value="bioB"/>
    <property type="match status" value="1"/>
</dbReference>
<comment type="subunit">
    <text evidence="2 15">Homodimer.</text>
</comment>
<dbReference type="CDD" id="cd01335">
    <property type="entry name" value="Radical_SAM"/>
    <property type="match status" value="1"/>
</dbReference>
<keyword evidence="8 15" id="KW-0479">Metal-binding</keyword>
<dbReference type="GO" id="GO:0009102">
    <property type="term" value="P:biotin biosynthetic process"/>
    <property type="evidence" value="ECO:0007669"/>
    <property type="project" value="UniProtKB-UniRule"/>
</dbReference>
<dbReference type="KEGG" id="snk:CP967_30275"/>
<dbReference type="RefSeq" id="WP_150491005.1">
    <property type="nucleotide sequence ID" value="NZ_BMUV01000003.1"/>
</dbReference>
<name>A0A5J6FIR2_9ACTN</name>
<dbReference type="Gene3D" id="3.20.20.70">
    <property type="entry name" value="Aldolase class I"/>
    <property type="match status" value="1"/>
</dbReference>
<dbReference type="SMART" id="SM00729">
    <property type="entry name" value="Elp3"/>
    <property type="match status" value="1"/>
</dbReference>
<feature type="region of interest" description="Disordered" evidence="16">
    <location>
        <begin position="349"/>
        <end position="389"/>
    </location>
</feature>
<accession>A0A5J6FIR2</accession>
<dbReference type="InterPro" id="IPR002684">
    <property type="entry name" value="Biotin_synth/BioAB"/>
</dbReference>
<evidence type="ECO:0000256" key="15">
    <source>
        <dbReference type="HAMAP-Rule" id="MF_01694"/>
    </source>
</evidence>
<evidence type="ECO:0000256" key="12">
    <source>
        <dbReference type="ARBA" id="ARBA00051157"/>
    </source>
</evidence>
<comment type="similarity">
    <text evidence="15">Belongs to the radical SAM superfamily. Biotin synthase family.</text>
</comment>
<protein>
    <recommendedName>
        <fullName evidence="14 15">Biotin synthase</fullName>
        <ecNumber evidence="3 15">2.8.1.6</ecNumber>
    </recommendedName>
</protein>
<dbReference type="GO" id="GO:0051537">
    <property type="term" value="F:2 iron, 2 sulfur cluster binding"/>
    <property type="evidence" value="ECO:0007669"/>
    <property type="project" value="UniProtKB-KW"/>
</dbReference>
<dbReference type="Pfam" id="PF06968">
    <property type="entry name" value="BATS"/>
    <property type="match status" value="1"/>
</dbReference>
<evidence type="ECO:0000256" key="16">
    <source>
        <dbReference type="SAM" id="MobiDB-lite"/>
    </source>
</evidence>
<keyword evidence="4 15" id="KW-0004">4Fe-4S</keyword>
<evidence type="ECO:0000256" key="13">
    <source>
        <dbReference type="ARBA" id="ARBA00057568"/>
    </source>
</evidence>
<feature type="binding site" evidence="15">
    <location>
        <position position="72"/>
    </location>
    <ligand>
        <name>[4Fe-4S] cluster</name>
        <dbReference type="ChEBI" id="CHEBI:49883"/>
        <note>4Fe-4S-S-AdoMet</note>
    </ligand>
</feature>
<evidence type="ECO:0000256" key="2">
    <source>
        <dbReference type="ARBA" id="ARBA00011738"/>
    </source>
</evidence>
<dbReference type="InterPro" id="IPR006638">
    <property type="entry name" value="Elp3/MiaA/NifB-like_rSAM"/>
</dbReference>
<comment type="pathway">
    <text evidence="1 15">Cofactor biosynthesis; biotin biosynthesis; biotin from 7,8-diaminononanoate: step 2/2.</text>
</comment>
<keyword evidence="10 15" id="KW-0408">Iron</keyword>
<comment type="cofactor">
    <cofactor evidence="15">
        <name>[2Fe-2S] cluster</name>
        <dbReference type="ChEBI" id="CHEBI:190135"/>
    </cofactor>
    <text evidence="15">Binds 1 [2Fe-2S] cluster. The cluster is coordinated with 3 cysteines and 1 arginine.</text>
</comment>
<evidence type="ECO:0000256" key="5">
    <source>
        <dbReference type="ARBA" id="ARBA00022679"/>
    </source>
</evidence>
<dbReference type="SMART" id="SM00876">
    <property type="entry name" value="BATS"/>
    <property type="match status" value="1"/>
</dbReference>
<feature type="binding site" evidence="15">
    <location>
        <position position="69"/>
    </location>
    <ligand>
        <name>[4Fe-4S] cluster</name>
        <dbReference type="ChEBI" id="CHEBI:49883"/>
        <note>4Fe-4S-S-AdoMet</note>
    </ligand>
</feature>
<dbReference type="GO" id="GO:0004076">
    <property type="term" value="F:biotin synthase activity"/>
    <property type="evidence" value="ECO:0007669"/>
    <property type="project" value="UniProtKB-UniRule"/>
</dbReference>
<dbReference type="SUPFAM" id="SSF102114">
    <property type="entry name" value="Radical SAM enzymes"/>
    <property type="match status" value="1"/>
</dbReference>
<dbReference type="PANTHER" id="PTHR22976">
    <property type="entry name" value="BIOTIN SYNTHASE"/>
    <property type="match status" value="1"/>
</dbReference>
<evidence type="ECO:0000256" key="8">
    <source>
        <dbReference type="ARBA" id="ARBA00022723"/>
    </source>
</evidence>
<keyword evidence="9 15" id="KW-0093">Biotin biosynthesis</keyword>
<evidence type="ECO:0000256" key="9">
    <source>
        <dbReference type="ARBA" id="ARBA00022756"/>
    </source>
</evidence>
<comment type="function">
    <text evidence="13 15">Catalyzes the conversion of dethiobiotin (DTB) to biotin by the insertion of a sulfur atom into dethiobiotin via a radical-based mechanism.</text>
</comment>
<dbReference type="UniPathway" id="UPA00078">
    <property type="reaction ID" value="UER00162"/>
</dbReference>
<dbReference type="FunFam" id="3.20.20.70:FF:000026">
    <property type="entry name" value="Biotin synthase"/>
    <property type="match status" value="1"/>
</dbReference>
<dbReference type="PANTHER" id="PTHR22976:SF2">
    <property type="entry name" value="BIOTIN SYNTHASE, MITOCHONDRIAL"/>
    <property type="match status" value="1"/>
</dbReference>
<keyword evidence="7 15" id="KW-0001">2Fe-2S</keyword>
<gene>
    <name evidence="15 18" type="primary">bioB</name>
    <name evidence="18" type="ORF">CP967_30275</name>
</gene>
<evidence type="ECO:0000313" key="18">
    <source>
        <dbReference type="EMBL" id="QEU75697.1"/>
    </source>
</evidence>
<proteinExistence type="inferred from homology"/>
<keyword evidence="6 15" id="KW-0949">S-adenosyl-L-methionine</keyword>
<dbReference type="EMBL" id="CP023702">
    <property type="protein sequence ID" value="QEU75697.1"/>
    <property type="molecule type" value="Genomic_DNA"/>
</dbReference>
<evidence type="ECO:0000256" key="10">
    <source>
        <dbReference type="ARBA" id="ARBA00023004"/>
    </source>
</evidence>
<keyword evidence="11 15" id="KW-0411">Iron-sulfur</keyword>
<keyword evidence="5 15" id="KW-0808">Transferase</keyword>
<evidence type="ECO:0000256" key="6">
    <source>
        <dbReference type="ARBA" id="ARBA00022691"/>
    </source>
</evidence>
<dbReference type="GO" id="GO:0051539">
    <property type="term" value="F:4 iron, 4 sulfur cluster binding"/>
    <property type="evidence" value="ECO:0007669"/>
    <property type="project" value="UniProtKB-KW"/>
</dbReference>
<dbReference type="AlphaFoldDB" id="A0A5J6FIR2"/>
<feature type="binding site" evidence="15">
    <location>
        <position position="109"/>
    </location>
    <ligand>
        <name>[2Fe-2S] cluster</name>
        <dbReference type="ChEBI" id="CHEBI:190135"/>
    </ligand>
</feature>
<sequence length="389" mass="41367">MDLLSTLVDKGLRRELPTREEALAVLATSDDELLDVVAAAGKVRRQWFGRRVKLNYLVNLKSGLCPEDCSYCSQRLGSTAGILKYTWLKADEAAKAASAGVAGGAKRVCLVASGRGPTDRDVDRVSKTIEAIKDAHEDVEVCACLGLLSEGQAERLRSAGADAYNHNLNTSEATYGDITTTHTYEDRVDTVQRAQAAGLSACSGLIAGMGESDADLVDVVFSLRELDPDSVPVNFLIPMEGTPLAGDWHLTPQRCLRILAMVRFVCPDVEVRLAGGREVHLRTLQPLALHLANSVFLGDYLTSEGQAGRSDLDMIADAGFEVEGADTTTLPGHRVPSQEGCGAHEGGCAPCGEPSRATADEPAREAPTARTDLVAVRRRGAGTDLAPNA</sequence>
<comment type="catalytic activity">
    <reaction evidence="12 15">
        <text>(4R,5S)-dethiobiotin + (sulfur carrier)-SH + 2 reduced [2Fe-2S]-[ferredoxin] + 2 S-adenosyl-L-methionine = (sulfur carrier)-H + biotin + 2 5'-deoxyadenosine + 2 L-methionine + 2 oxidized [2Fe-2S]-[ferredoxin]</text>
        <dbReference type="Rhea" id="RHEA:22060"/>
        <dbReference type="Rhea" id="RHEA-COMP:10000"/>
        <dbReference type="Rhea" id="RHEA-COMP:10001"/>
        <dbReference type="Rhea" id="RHEA-COMP:14737"/>
        <dbReference type="Rhea" id="RHEA-COMP:14739"/>
        <dbReference type="ChEBI" id="CHEBI:17319"/>
        <dbReference type="ChEBI" id="CHEBI:29917"/>
        <dbReference type="ChEBI" id="CHEBI:33737"/>
        <dbReference type="ChEBI" id="CHEBI:33738"/>
        <dbReference type="ChEBI" id="CHEBI:57586"/>
        <dbReference type="ChEBI" id="CHEBI:57844"/>
        <dbReference type="ChEBI" id="CHEBI:59789"/>
        <dbReference type="ChEBI" id="CHEBI:64428"/>
        <dbReference type="ChEBI" id="CHEBI:149473"/>
        <dbReference type="EC" id="2.8.1.6"/>
    </reaction>
</comment>
<evidence type="ECO:0000313" key="19">
    <source>
        <dbReference type="Proteomes" id="UP000326178"/>
    </source>
</evidence>
<dbReference type="InterPro" id="IPR013785">
    <property type="entry name" value="Aldolase_TIM"/>
</dbReference>
<dbReference type="PROSITE" id="PS51918">
    <property type="entry name" value="RADICAL_SAM"/>
    <property type="match status" value="1"/>
</dbReference>
<dbReference type="InterPro" id="IPR058240">
    <property type="entry name" value="rSAM_sf"/>
</dbReference>
<evidence type="ECO:0000256" key="11">
    <source>
        <dbReference type="ARBA" id="ARBA00023014"/>
    </source>
</evidence>
<feature type="binding site" evidence="15">
    <location>
        <position position="65"/>
    </location>
    <ligand>
        <name>[4Fe-4S] cluster</name>
        <dbReference type="ChEBI" id="CHEBI:49883"/>
        <note>4Fe-4S-S-AdoMet</note>
    </ligand>
</feature>
<evidence type="ECO:0000259" key="17">
    <source>
        <dbReference type="PROSITE" id="PS51918"/>
    </source>
</evidence>
<reference evidence="18 19" key="1">
    <citation type="submission" date="2017-09" db="EMBL/GenBank/DDBJ databases">
        <authorList>
            <person name="Lee N."/>
            <person name="Cho B.-K."/>
        </authorList>
    </citation>
    <scope>NUCLEOTIDE SEQUENCE [LARGE SCALE GENOMIC DNA]</scope>
    <source>
        <strain evidence="18 19">ATCC 12769</strain>
    </source>
</reference>
<feature type="binding site" evidence="15">
    <location>
        <position position="202"/>
    </location>
    <ligand>
        <name>[2Fe-2S] cluster</name>
        <dbReference type="ChEBI" id="CHEBI:190135"/>
    </ligand>
</feature>
<dbReference type="HAMAP" id="MF_01694">
    <property type="entry name" value="BioB"/>
    <property type="match status" value="1"/>
</dbReference>
<dbReference type="SFLD" id="SFLDS00029">
    <property type="entry name" value="Radical_SAM"/>
    <property type="match status" value="1"/>
</dbReference>
<dbReference type="SFLD" id="SFLDG01060">
    <property type="entry name" value="BATS_domain_containing"/>
    <property type="match status" value="1"/>
</dbReference>
<evidence type="ECO:0000256" key="14">
    <source>
        <dbReference type="ARBA" id="ARBA00070199"/>
    </source>
</evidence>
<dbReference type="SFLD" id="SFLDG01278">
    <property type="entry name" value="biotin_synthase_like"/>
    <property type="match status" value="1"/>
</dbReference>
<feature type="binding site" evidence="15">
    <location>
        <position position="142"/>
    </location>
    <ligand>
        <name>[2Fe-2S] cluster</name>
        <dbReference type="ChEBI" id="CHEBI:190135"/>
    </ligand>
</feature>